<feature type="domain" description="PPIase FKBP-type" evidence="8">
    <location>
        <begin position="253"/>
        <end position="340"/>
    </location>
</feature>
<dbReference type="AlphaFoldDB" id="A0A399QXA2"/>
<dbReference type="PANTHER" id="PTHR43811">
    <property type="entry name" value="FKBP-TYPE PEPTIDYL-PROLYL CIS-TRANS ISOMERASE FKPA"/>
    <property type="match status" value="1"/>
</dbReference>
<evidence type="ECO:0000256" key="5">
    <source>
        <dbReference type="ARBA" id="ARBA00023235"/>
    </source>
</evidence>
<dbReference type="InterPro" id="IPR046357">
    <property type="entry name" value="PPIase_dom_sf"/>
</dbReference>
<reference evidence="9 10" key="1">
    <citation type="submission" date="2018-08" db="EMBL/GenBank/DDBJ databases">
        <title>Henriciella mobilis sp. nov., isolated from seawater.</title>
        <authorList>
            <person name="Cheng H."/>
            <person name="Wu Y.-H."/>
            <person name="Xu X.-W."/>
            <person name="Guo L.-L."/>
        </authorList>
    </citation>
    <scope>NUCLEOTIDE SEQUENCE [LARGE SCALE GENOMIC DNA]</scope>
    <source>
        <strain evidence="9 10">CCUG66934</strain>
    </source>
</reference>
<keyword evidence="10" id="KW-1185">Reference proteome</keyword>
<keyword evidence="5 6" id="KW-0413">Isomerase</keyword>
<feature type="chain" id="PRO_5017366383" description="peptidylprolyl isomerase" evidence="7">
    <location>
        <begin position="28"/>
        <end position="348"/>
    </location>
</feature>
<keyword evidence="4 6" id="KW-0697">Rotamase</keyword>
<evidence type="ECO:0000256" key="2">
    <source>
        <dbReference type="ARBA" id="ARBA00006577"/>
    </source>
</evidence>
<accession>A0A399QXA2</accession>
<gene>
    <name evidence="9" type="ORF">D1224_05660</name>
</gene>
<dbReference type="PROSITE" id="PS51257">
    <property type="entry name" value="PROKAR_LIPOPROTEIN"/>
    <property type="match status" value="1"/>
</dbReference>
<dbReference type="OrthoDB" id="9812109at2"/>
<comment type="catalytic activity">
    <reaction evidence="1 6">
        <text>[protein]-peptidylproline (omega=180) = [protein]-peptidylproline (omega=0)</text>
        <dbReference type="Rhea" id="RHEA:16237"/>
        <dbReference type="Rhea" id="RHEA-COMP:10747"/>
        <dbReference type="Rhea" id="RHEA-COMP:10748"/>
        <dbReference type="ChEBI" id="CHEBI:83833"/>
        <dbReference type="ChEBI" id="CHEBI:83834"/>
        <dbReference type="EC" id="5.2.1.8"/>
    </reaction>
</comment>
<dbReference type="RefSeq" id="WP_119378934.1">
    <property type="nucleotide sequence ID" value="NZ_QWGB01000005.1"/>
</dbReference>
<dbReference type="PROSITE" id="PS50059">
    <property type="entry name" value="FKBP_PPIASE"/>
    <property type="match status" value="2"/>
</dbReference>
<evidence type="ECO:0000256" key="7">
    <source>
        <dbReference type="SAM" id="SignalP"/>
    </source>
</evidence>
<evidence type="ECO:0000256" key="6">
    <source>
        <dbReference type="PROSITE-ProRule" id="PRU00277"/>
    </source>
</evidence>
<dbReference type="EMBL" id="QWGB01000005">
    <property type="protein sequence ID" value="RIJ23746.1"/>
    <property type="molecule type" value="Genomic_DNA"/>
</dbReference>
<proteinExistence type="inferred from homology"/>
<evidence type="ECO:0000313" key="9">
    <source>
        <dbReference type="EMBL" id="RIJ23746.1"/>
    </source>
</evidence>
<dbReference type="InterPro" id="IPR001179">
    <property type="entry name" value="PPIase_FKBP_dom"/>
</dbReference>
<evidence type="ECO:0000256" key="3">
    <source>
        <dbReference type="ARBA" id="ARBA00013194"/>
    </source>
</evidence>
<dbReference type="Gene3D" id="3.10.50.40">
    <property type="match status" value="2"/>
</dbReference>
<feature type="domain" description="PPIase FKBP-type" evidence="8">
    <location>
        <begin position="109"/>
        <end position="196"/>
    </location>
</feature>
<dbReference type="Pfam" id="PF00254">
    <property type="entry name" value="FKBP_C"/>
    <property type="match status" value="2"/>
</dbReference>
<protein>
    <recommendedName>
        <fullName evidence="3 6">peptidylprolyl isomerase</fullName>
        <ecNumber evidence="3 6">5.2.1.8</ecNumber>
    </recommendedName>
</protein>
<dbReference type="PANTHER" id="PTHR43811:SF19">
    <property type="entry name" value="39 KDA FK506-BINDING NUCLEAR PROTEIN"/>
    <property type="match status" value="1"/>
</dbReference>
<dbReference type="GO" id="GO:0003755">
    <property type="term" value="F:peptidyl-prolyl cis-trans isomerase activity"/>
    <property type="evidence" value="ECO:0007669"/>
    <property type="project" value="UniProtKB-KW"/>
</dbReference>
<feature type="signal peptide" evidence="7">
    <location>
        <begin position="1"/>
        <end position="27"/>
    </location>
</feature>
<evidence type="ECO:0000256" key="4">
    <source>
        <dbReference type="ARBA" id="ARBA00023110"/>
    </source>
</evidence>
<dbReference type="Proteomes" id="UP000265431">
    <property type="component" value="Unassembled WGS sequence"/>
</dbReference>
<keyword evidence="7" id="KW-0732">Signal</keyword>
<dbReference type="EC" id="5.2.1.8" evidence="3 6"/>
<evidence type="ECO:0000256" key="1">
    <source>
        <dbReference type="ARBA" id="ARBA00000971"/>
    </source>
</evidence>
<comment type="similarity">
    <text evidence="2">Belongs to the FKBP-type PPIase family.</text>
</comment>
<name>A0A399QXA2_9PROT</name>
<evidence type="ECO:0000313" key="10">
    <source>
        <dbReference type="Proteomes" id="UP000265431"/>
    </source>
</evidence>
<sequence>MAQPQRKHGQFARVLTGLAAAAFVLTACETAAPASQTETPAAVEADSEAALAAKRAAKASTPCPDYGRGSGTFQPPFPANCAGLQTTEGGLRWIEIAQGPEDREPPLDGATVIVAYEGYLAETGAKFDSSYDRGEAAIFVIDQVIAGWTEILKRMTPGDEWITHIPAELAYGGVSPSAAIPPNSDLVFKIRLDGFLNAEEVASLPPPAGVSEAVWEEFLPWDRSREGIQRQPSGLTYFQIEDGESEGPNPRADDLVAIDYEARLAEDGALVASTWGRQTPLVVRAGDLIPGFAQLLSLMKEGDVLIGRLPPPLAYGDAGLEDLVPPDASLVYVVNLIEINPEVSQPER</sequence>
<organism evidence="9 10">
    <name type="scientific">Henriciella barbarensis</name>
    <dbReference type="NCBI Taxonomy" id="86342"/>
    <lineage>
        <taxon>Bacteria</taxon>
        <taxon>Pseudomonadati</taxon>
        <taxon>Pseudomonadota</taxon>
        <taxon>Alphaproteobacteria</taxon>
        <taxon>Hyphomonadales</taxon>
        <taxon>Hyphomonadaceae</taxon>
        <taxon>Henriciella</taxon>
    </lineage>
</organism>
<comment type="caution">
    <text evidence="9">The sequence shown here is derived from an EMBL/GenBank/DDBJ whole genome shotgun (WGS) entry which is preliminary data.</text>
</comment>
<evidence type="ECO:0000259" key="8">
    <source>
        <dbReference type="PROSITE" id="PS50059"/>
    </source>
</evidence>
<dbReference type="SUPFAM" id="SSF54534">
    <property type="entry name" value="FKBP-like"/>
    <property type="match status" value="2"/>
</dbReference>